<comment type="caution">
    <text evidence="2">The sequence shown here is derived from an EMBL/GenBank/DDBJ whole genome shotgun (WGS) entry which is preliminary data.</text>
</comment>
<organism evidence="2 3">
    <name type="scientific">Belliella filtrata</name>
    <dbReference type="NCBI Taxonomy" id="2923435"/>
    <lineage>
        <taxon>Bacteria</taxon>
        <taxon>Pseudomonadati</taxon>
        <taxon>Bacteroidota</taxon>
        <taxon>Cytophagia</taxon>
        <taxon>Cytophagales</taxon>
        <taxon>Cyclobacteriaceae</taxon>
        <taxon>Belliella</taxon>
    </lineage>
</organism>
<evidence type="ECO:0000256" key="1">
    <source>
        <dbReference type="SAM" id="Phobius"/>
    </source>
</evidence>
<evidence type="ECO:0008006" key="4">
    <source>
        <dbReference type="Google" id="ProtNLM"/>
    </source>
</evidence>
<keyword evidence="1" id="KW-1133">Transmembrane helix</keyword>
<dbReference type="Proteomes" id="UP001165489">
    <property type="component" value="Unassembled WGS sequence"/>
</dbReference>
<gene>
    <name evidence="2" type="ORF">MM239_04275</name>
</gene>
<keyword evidence="3" id="KW-1185">Reference proteome</keyword>
<sequence length="127" mass="13950">MKVFDKFSYKILIIVFSAQFLVSILGILISNKNELPYAILIISVIGIGLAIYSKRIPYVAVNDKSVIKFGLFKNQEMALDEIQAIQNGSGELILESDSTLMKLKTANLDASEIVSLVALIRQKAGIS</sequence>
<feature type="transmembrane region" description="Helical" evidence="1">
    <location>
        <begin position="35"/>
        <end position="52"/>
    </location>
</feature>
<dbReference type="EMBL" id="JAKZGP010000006">
    <property type="protein sequence ID" value="MCH7408599.1"/>
    <property type="molecule type" value="Genomic_DNA"/>
</dbReference>
<keyword evidence="1" id="KW-0472">Membrane</keyword>
<keyword evidence="1" id="KW-0812">Transmembrane</keyword>
<reference evidence="2" key="1">
    <citation type="submission" date="2022-03" db="EMBL/GenBank/DDBJ databases">
        <title>De novo assembled genomes of Belliella spp. (Cyclobacteriaceae) strains.</title>
        <authorList>
            <person name="Szabo A."/>
            <person name="Korponai K."/>
            <person name="Felfoldi T."/>
        </authorList>
    </citation>
    <scope>NUCLEOTIDE SEQUENCE</scope>
    <source>
        <strain evidence="2">DSM 111904</strain>
    </source>
</reference>
<name>A0ABS9UWR3_9BACT</name>
<evidence type="ECO:0000313" key="2">
    <source>
        <dbReference type="EMBL" id="MCH7408599.1"/>
    </source>
</evidence>
<feature type="transmembrane region" description="Helical" evidence="1">
    <location>
        <begin position="7"/>
        <end position="29"/>
    </location>
</feature>
<dbReference type="RefSeq" id="WP_241346885.1">
    <property type="nucleotide sequence ID" value="NZ_JAKZGP010000006.1"/>
</dbReference>
<accession>A0ABS9UWR3</accession>
<evidence type="ECO:0000313" key="3">
    <source>
        <dbReference type="Proteomes" id="UP001165489"/>
    </source>
</evidence>
<protein>
    <recommendedName>
        <fullName evidence="4">PH domain-containing protein</fullName>
    </recommendedName>
</protein>
<proteinExistence type="predicted"/>